<evidence type="ECO:0000313" key="3">
    <source>
        <dbReference type="EMBL" id="KAA8542324.1"/>
    </source>
</evidence>
<name>A0A5J5BI11_9ASTE</name>
<accession>A0A5J5BI11</accession>
<dbReference type="InterPro" id="IPR002885">
    <property type="entry name" value="PPR_rpt"/>
</dbReference>
<evidence type="ECO:0000313" key="4">
    <source>
        <dbReference type="Proteomes" id="UP000325577"/>
    </source>
</evidence>
<proteinExistence type="predicted"/>
<keyword evidence="1" id="KW-0677">Repeat</keyword>
<keyword evidence="4" id="KW-1185">Reference proteome</keyword>
<dbReference type="InterPro" id="IPR011990">
    <property type="entry name" value="TPR-like_helical_dom_sf"/>
</dbReference>
<evidence type="ECO:0008006" key="5">
    <source>
        <dbReference type="Google" id="ProtNLM"/>
    </source>
</evidence>
<protein>
    <recommendedName>
        <fullName evidence="5">Pentacotripeptide-repeat region of PRORP domain-containing protein</fullName>
    </recommendedName>
</protein>
<dbReference type="OrthoDB" id="1031825at2759"/>
<dbReference type="EMBL" id="CM018035">
    <property type="protein sequence ID" value="KAA8542324.1"/>
    <property type="molecule type" value="Genomic_DNA"/>
</dbReference>
<gene>
    <name evidence="3" type="ORF">F0562_023540</name>
</gene>
<dbReference type="PROSITE" id="PS51375">
    <property type="entry name" value="PPR"/>
    <property type="match status" value="1"/>
</dbReference>
<evidence type="ECO:0000256" key="1">
    <source>
        <dbReference type="ARBA" id="ARBA00022737"/>
    </source>
</evidence>
<reference evidence="3 4" key="1">
    <citation type="submission" date="2019-09" db="EMBL/GenBank/DDBJ databases">
        <title>A chromosome-level genome assembly of the Chinese tupelo Nyssa sinensis.</title>
        <authorList>
            <person name="Yang X."/>
            <person name="Kang M."/>
            <person name="Yang Y."/>
            <person name="Xiong H."/>
            <person name="Wang M."/>
            <person name="Zhang Z."/>
            <person name="Wang Z."/>
            <person name="Wu H."/>
            <person name="Ma T."/>
            <person name="Liu J."/>
            <person name="Xi Z."/>
        </authorList>
    </citation>
    <scope>NUCLEOTIDE SEQUENCE [LARGE SCALE GENOMIC DNA]</scope>
    <source>
        <strain evidence="3">J267</strain>
        <tissue evidence="3">Leaf</tissue>
    </source>
</reference>
<dbReference type="Pfam" id="PF12854">
    <property type="entry name" value="PPR_1"/>
    <property type="match status" value="1"/>
</dbReference>
<dbReference type="Proteomes" id="UP000325577">
    <property type="component" value="Linkage Group LG12"/>
</dbReference>
<feature type="repeat" description="PPR" evidence="2">
    <location>
        <begin position="9"/>
        <end position="43"/>
    </location>
</feature>
<sequence length="96" mass="10519">MLEKGVAPDAMTYTSLLKGLCQEKKLEAALEVFNKSIDQDTLLAQSLLSTFILYLCKEGHFLASSRLLCGLTNGMGHSESNVLFLKCLVDVTGNMF</sequence>
<organism evidence="3 4">
    <name type="scientific">Nyssa sinensis</name>
    <dbReference type="NCBI Taxonomy" id="561372"/>
    <lineage>
        <taxon>Eukaryota</taxon>
        <taxon>Viridiplantae</taxon>
        <taxon>Streptophyta</taxon>
        <taxon>Embryophyta</taxon>
        <taxon>Tracheophyta</taxon>
        <taxon>Spermatophyta</taxon>
        <taxon>Magnoliopsida</taxon>
        <taxon>eudicotyledons</taxon>
        <taxon>Gunneridae</taxon>
        <taxon>Pentapetalae</taxon>
        <taxon>asterids</taxon>
        <taxon>Cornales</taxon>
        <taxon>Nyssaceae</taxon>
        <taxon>Nyssa</taxon>
    </lineage>
</organism>
<dbReference type="Gene3D" id="1.25.40.10">
    <property type="entry name" value="Tetratricopeptide repeat domain"/>
    <property type="match status" value="1"/>
</dbReference>
<evidence type="ECO:0000256" key="2">
    <source>
        <dbReference type="PROSITE-ProRule" id="PRU00708"/>
    </source>
</evidence>
<dbReference type="NCBIfam" id="TIGR00756">
    <property type="entry name" value="PPR"/>
    <property type="match status" value="1"/>
</dbReference>
<dbReference type="AlphaFoldDB" id="A0A5J5BI11"/>